<feature type="domain" description="GH10" evidence="11">
    <location>
        <begin position="51"/>
        <end position="375"/>
    </location>
</feature>
<evidence type="ECO:0000313" key="13">
    <source>
        <dbReference type="Proteomes" id="UP000281955"/>
    </source>
</evidence>
<dbReference type="Pfam" id="PF00331">
    <property type="entry name" value="Glyco_hydro_10"/>
    <property type="match status" value="1"/>
</dbReference>
<evidence type="ECO:0000256" key="3">
    <source>
        <dbReference type="ARBA" id="ARBA00022651"/>
    </source>
</evidence>
<dbReference type="SUPFAM" id="SSF51445">
    <property type="entry name" value="(Trans)glycosidases"/>
    <property type="match status" value="1"/>
</dbReference>
<evidence type="ECO:0000256" key="5">
    <source>
        <dbReference type="ARBA" id="ARBA00022801"/>
    </source>
</evidence>
<evidence type="ECO:0000256" key="10">
    <source>
        <dbReference type="SAM" id="SignalP"/>
    </source>
</evidence>
<dbReference type="GO" id="GO:0031176">
    <property type="term" value="F:endo-1,4-beta-xylanase activity"/>
    <property type="evidence" value="ECO:0007669"/>
    <property type="project" value="UniProtKB-EC"/>
</dbReference>
<dbReference type="Gene3D" id="3.20.20.80">
    <property type="entry name" value="Glycosidases"/>
    <property type="match status" value="1"/>
</dbReference>
<keyword evidence="13" id="KW-1185">Reference proteome</keyword>
<evidence type="ECO:0000256" key="4">
    <source>
        <dbReference type="ARBA" id="ARBA00022729"/>
    </source>
</evidence>
<gene>
    <name evidence="12" type="ORF">CLV35_0424</name>
</gene>
<dbReference type="PROSITE" id="PS51760">
    <property type="entry name" value="GH10_2"/>
    <property type="match status" value="1"/>
</dbReference>
<dbReference type="SMART" id="SM00633">
    <property type="entry name" value="Glyco_10"/>
    <property type="match status" value="1"/>
</dbReference>
<accession>A0A420XT50</accession>
<evidence type="ECO:0000256" key="1">
    <source>
        <dbReference type="ARBA" id="ARBA00000681"/>
    </source>
</evidence>
<comment type="caution">
    <text evidence="12">The sequence shown here is derived from an EMBL/GenBank/DDBJ whole genome shotgun (WGS) entry which is preliminary data.</text>
</comment>
<feature type="signal peptide" evidence="10">
    <location>
        <begin position="1"/>
        <end position="34"/>
    </location>
</feature>
<evidence type="ECO:0000313" key="12">
    <source>
        <dbReference type="EMBL" id="RKS80006.1"/>
    </source>
</evidence>
<dbReference type="InterPro" id="IPR044846">
    <property type="entry name" value="GH10"/>
</dbReference>
<evidence type="ECO:0000256" key="9">
    <source>
        <dbReference type="RuleBase" id="RU361174"/>
    </source>
</evidence>
<keyword evidence="5 9" id="KW-0378">Hydrolase</keyword>
<proteinExistence type="inferred from homology"/>
<evidence type="ECO:0000256" key="6">
    <source>
        <dbReference type="ARBA" id="ARBA00023277"/>
    </source>
</evidence>
<keyword evidence="3 12" id="KW-0858">Xylan degradation</keyword>
<dbReference type="AlphaFoldDB" id="A0A420XT50"/>
<dbReference type="EMBL" id="RBWV01000009">
    <property type="protein sequence ID" value="RKS80006.1"/>
    <property type="molecule type" value="Genomic_DNA"/>
</dbReference>
<organism evidence="12 13">
    <name type="scientific">Motilibacter peucedani</name>
    <dbReference type="NCBI Taxonomy" id="598650"/>
    <lineage>
        <taxon>Bacteria</taxon>
        <taxon>Bacillati</taxon>
        <taxon>Actinomycetota</taxon>
        <taxon>Actinomycetes</taxon>
        <taxon>Motilibacterales</taxon>
        <taxon>Motilibacteraceae</taxon>
        <taxon>Motilibacter</taxon>
    </lineage>
</organism>
<sequence length="390" mass="42838">MPALRRSVAIGVISAAAVAAAPLASAIAASPATAATAKTSSASANAPKYPKDSLRELGQKVGLRIGAALNPDLLGTDAAYTKIAKQQFSTVTPENVMKWEVVEPAKGTYDWSGGDKLVDFAHANHQRVRGHNLVWHSQLPKWLTPDGFTTTYSSAQLKAILKKHVQDEARHFKGKIWQWDVVNEAFNDDGTPREDIWYKAYGNLDYIADAFTWAHQADPKALLFYNDYNIEFTGPKSNAVYSLVKKLKARGVPIQGVGFQTHLDTQYPYPDLRANLTRFAALGVYVAETEVDVRTFTKPDAMNTPVDGVHESAQVAYWSRTIQDCLSVKACISYTPWGFGDAYSWVPGVFAGEGAALLYDEQLQPKQAYTVIQQDLELADGATHRSHSQD</sequence>
<comment type="similarity">
    <text evidence="2 9">Belongs to the glycosyl hydrolase 10 (cellulase F) family.</text>
</comment>
<reference evidence="12 13" key="1">
    <citation type="submission" date="2018-10" db="EMBL/GenBank/DDBJ databases">
        <title>Genomic Encyclopedia of Archaeal and Bacterial Type Strains, Phase II (KMG-II): from individual species to whole genera.</title>
        <authorList>
            <person name="Goeker M."/>
        </authorList>
    </citation>
    <scope>NUCLEOTIDE SEQUENCE [LARGE SCALE GENOMIC DNA]</scope>
    <source>
        <strain evidence="12 13">RP-AC37</strain>
    </source>
</reference>
<dbReference type="RefSeq" id="WP_121191750.1">
    <property type="nucleotide sequence ID" value="NZ_RBWV01000009.1"/>
</dbReference>
<dbReference type="PRINTS" id="PR00134">
    <property type="entry name" value="GLHYDRLASE10"/>
</dbReference>
<dbReference type="OrthoDB" id="9815836at2"/>
<dbReference type="InParanoid" id="A0A420XT50"/>
<dbReference type="EC" id="3.2.1.8" evidence="9"/>
<name>A0A420XT50_9ACTN</name>
<dbReference type="PANTHER" id="PTHR31490">
    <property type="entry name" value="GLYCOSYL HYDROLASE"/>
    <property type="match status" value="1"/>
</dbReference>
<feature type="chain" id="PRO_5018999860" description="Beta-xylanase" evidence="10">
    <location>
        <begin position="35"/>
        <end position="390"/>
    </location>
</feature>
<dbReference type="InterPro" id="IPR017853">
    <property type="entry name" value="GH"/>
</dbReference>
<dbReference type="PANTHER" id="PTHR31490:SF88">
    <property type="entry name" value="BETA-XYLANASE"/>
    <property type="match status" value="1"/>
</dbReference>
<keyword evidence="8 9" id="KW-0624">Polysaccharide degradation</keyword>
<keyword evidence="4 10" id="KW-0732">Signal</keyword>
<protein>
    <recommendedName>
        <fullName evidence="9">Beta-xylanase</fullName>
        <ecNumber evidence="9">3.2.1.8</ecNumber>
    </recommendedName>
</protein>
<dbReference type="InterPro" id="IPR001000">
    <property type="entry name" value="GH10_dom"/>
</dbReference>
<evidence type="ECO:0000259" key="11">
    <source>
        <dbReference type="PROSITE" id="PS51760"/>
    </source>
</evidence>
<evidence type="ECO:0000256" key="7">
    <source>
        <dbReference type="ARBA" id="ARBA00023295"/>
    </source>
</evidence>
<comment type="catalytic activity">
    <reaction evidence="1 9">
        <text>Endohydrolysis of (1-&gt;4)-beta-D-xylosidic linkages in xylans.</text>
        <dbReference type="EC" id="3.2.1.8"/>
    </reaction>
</comment>
<keyword evidence="7 9" id="KW-0326">Glycosidase</keyword>
<dbReference type="GO" id="GO:0045493">
    <property type="term" value="P:xylan catabolic process"/>
    <property type="evidence" value="ECO:0007669"/>
    <property type="project" value="UniProtKB-KW"/>
</dbReference>
<evidence type="ECO:0000256" key="8">
    <source>
        <dbReference type="ARBA" id="ARBA00023326"/>
    </source>
</evidence>
<keyword evidence="6 9" id="KW-0119">Carbohydrate metabolism</keyword>
<evidence type="ECO:0000256" key="2">
    <source>
        <dbReference type="ARBA" id="ARBA00007495"/>
    </source>
</evidence>
<dbReference type="Proteomes" id="UP000281955">
    <property type="component" value="Unassembled WGS sequence"/>
</dbReference>